<proteinExistence type="predicted"/>
<protein>
    <submittedName>
        <fullName evidence="1">AGAP012075-PA</fullName>
    </submittedName>
</protein>
<accession>A7UVB0</accession>
<reference evidence="1" key="3">
    <citation type="journal article" date="2004" name="Trends Parasitol.">
        <title>The Anopheles gambiae genome: an update.</title>
        <authorList>
            <person name="Mongin E."/>
            <person name="Louis C."/>
            <person name="Holt R.A."/>
            <person name="Birney E."/>
            <person name="Collins F.H."/>
        </authorList>
    </citation>
    <scope>NUCLEOTIDE SEQUENCE</scope>
    <source>
        <strain evidence="1">PEST</strain>
    </source>
</reference>
<evidence type="ECO:0000313" key="1">
    <source>
        <dbReference type="EMBL" id="EDO63328.1"/>
    </source>
</evidence>
<gene>
    <name evidence="1" type="ORF">AgaP_AGAP012075</name>
</gene>
<dbReference type="PaxDb" id="7165-AGAP012075-PA"/>
<reference evidence="1" key="5">
    <citation type="submission" date="2011-05" db="EMBL/GenBank/DDBJ databases">
        <authorList>
            <consortium name="VectorBase"/>
        </authorList>
    </citation>
    <scope>NUCLEOTIDE SEQUENCE</scope>
    <source>
        <strain evidence="1">PEST</strain>
    </source>
</reference>
<reference evidence="1" key="1">
    <citation type="journal article" date="2002" name="Science">
        <title>The genome sequence of the malaria mosquito Anopheles gambiae.</title>
        <authorList>
            <person name="Holt R.A."/>
            <person name="Subramanian G.M."/>
            <person name="Halpern A."/>
            <person name="Sutton G.G."/>
            <person name="Charlab R."/>
            <person name="Nusskern D.R."/>
            <person name="Wincker P."/>
            <person name="Clark A.G."/>
            <person name="Ribeiro J.M."/>
            <person name="Wides R."/>
            <person name="Salzberg S.L."/>
            <person name="Loftus B."/>
            <person name="Yandell M."/>
            <person name="Majoros W.H."/>
            <person name="Rusch D.B."/>
            <person name="Lai Z."/>
            <person name="Kraft C.L."/>
            <person name="Abril J.F."/>
            <person name="Anthouard V."/>
            <person name="Arensburger P."/>
            <person name="Atkinson P.W."/>
            <person name="Baden H."/>
            <person name="de Berardinis V."/>
            <person name="Baldwin D."/>
            <person name="Benes V."/>
            <person name="Biedler J."/>
            <person name="Blass C."/>
            <person name="Bolanos R."/>
            <person name="Boscus D."/>
            <person name="Barnstead M."/>
            <person name="Cai S."/>
            <person name="Center A."/>
            <person name="Chaturverdi K."/>
            <person name="Christophides G.K."/>
            <person name="Chrystal M.A."/>
            <person name="Clamp M."/>
            <person name="Cravchik A."/>
            <person name="Curwen V."/>
            <person name="Dana A."/>
            <person name="Delcher A."/>
            <person name="Dew I."/>
            <person name="Evans C.A."/>
            <person name="Flanigan M."/>
            <person name="Grundschober-Freimoser A."/>
            <person name="Friedli L."/>
            <person name="Gu Z."/>
            <person name="Guan P."/>
            <person name="Guigo R."/>
            <person name="Hillenmeyer M.E."/>
            <person name="Hladun S.L."/>
            <person name="Hogan J.R."/>
            <person name="Hong Y.S."/>
            <person name="Hoover J."/>
            <person name="Jaillon O."/>
            <person name="Ke Z."/>
            <person name="Kodira C."/>
            <person name="Kokoza E."/>
            <person name="Koutsos A."/>
            <person name="Letunic I."/>
            <person name="Levitsky A."/>
            <person name="Liang Y."/>
            <person name="Lin J.J."/>
            <person name="Lobo N.F."/>
            <person name="Lopez J.R."/>
            <person name="Malek J.A."/>
            <person name="McIntosh T.C."/>
            <person name="Meister S."/>
            <person name="Miller J."/>
            <person name="Mobarry C."/>
            <person name="Mongin E."/>
            <person name="Murphy S.D."/>
            <person name="O'Brochta D.A."/>
            <person name="Pfannkoch C."/>
            <person name="Qi R."/>
            <person name="Regier M.A."/>
            <person name="Remington K."/>
            <person name="Shao H."/>
            <person name="Sharakhova M.V."/>
            <person name="Sitter C.D."/>
            <person name="Shetty J."/>
            <person name="Smith T.J."/>
            <person name="Strong R."/>
            <person name="Sun J."/>
            <person name="Thomasova D."/>
            <person name="Ton L.Q."/>
            <person name="Topalis P."/>
            <person name="Tu Z."/>
            <person name="Unger M.F."/>
            <person name="Walenz B."/>
            <person name="Wang A."/>
            <person name="Wang J."/>
            <person name="Wang M."/>
            <person name="Wang X."/>
            <person name="Woodford K.J."/>
            <person name="Wortman J.R."/>
            <person name="Wu M."/>
            <person name="Yao A."/>
            <person name="Zdobnov E.M."/>
            <person name="Zhang H."/>
            <person name="Zhao Q."/>
            <person name="Zhao S."/>
            <person name="Zhu S.C."/>
            <person name="Zhimulev I."/>
            <person name="Coluzzi M."/>
            <person name="della Torre A."/>
            <person name="Roth C.W."/>
            <person name="Louis C."/>
            <person name="Kalush F."/>
            <person name="Mural R.J."/>
            <person name="Myers E.W."/>
            <person name="Adams M.D."/>
            <person name="Smith H.O."/>
            <person name="Broder S."/>
            <person name="Gardner M.J."/>
            <person name="Fraser C.M."/>
            <person name="Birney E."/>
            <person name="Bork P."/>
            <person name="Brey P.T."/>
            <person name="Venter J.C."/>
            <person name="Weissenbach J."/>
            <person name="Kafatos F.C."/>
            <person name="Collins F.H."/>
            <person name="Hoffman S.L."/>
        </authorList>
    </citation>
    <scope>NUCLEOTIDE SEQUENCE [LARGE SCALE GENOMIC DNA]</scope>
    <source>
        <strain evidence="1">PEST</strain>
    </source>
</reference>
<name>A7UVB0_ANOGA</name>
<comment type="caution">
    <text evidence="1">The sequence shown here is derived from an EMBL/GenBank/DDBJ whole genome shotgun (WGS) entry which is preliminary data.</text>
</comment>
<reference evidence="1" key="4">
    <citation type="journal article" date="2007" name="Genome Biol.">
        <title>Update of the Anopheles gambiae PEST genome assembly.</title>
        <authorList>
            <person name="Sharakhova M.V."/>
            <person name="Hammond M.P."/>
            <person name="Lobo N.F."/>
            <person name="Krzywinski J."/>
            <person name="Unger M.F."/>
            <person name="Hillenmeyer M.E."/>
            <person name="Bruggner R.V."/>
            <person name="Birney E."/>
            <person name="Collins F.H."/>
        </authorList>
    </citation>
    <scope>NUCLEOTIDE SEQUENCE</scope>
    <source>
        <strain evidence="1">PEST</strain>
    </source>
</reference>
<feature type="non-terminal residue" evidence="1">
    <location>
        <position position="60"/>
    </location>
</feature>
<dbReference type="HOGENOM" id="CLU_2948452_0_0_1"/>
<organism evidence="1">
    <name type="scientific">Anopheles gambiae</name>
    <name type="common">African malaria mosquito</name>
    <dbReference type="NCBI Taxonomy" id="7165"/>
    <lineage>
        <taxon>Eukaryota</taxon>
        <taxon>Metazoa</taxon>
        <taxon>Ecdysozoa</taxon>
        <taxon>Arthropoda</taxon>
        <taxon>Hexapoda</taxon>
        <taxon>Insecta</taxon>
        <taxon>Pterygota</taxon>
        <taxon>Neoptera</taxon>
        <taxon>Endopterygota</taxon>
        <taxon>Diptera</taxon>
        <taxon>Nematocera</taxon>
        <taxon>Culicoidea</taxon>
        <taxon>Culicidae</taxon>
        <taxon>Anophelinae</taxon>
        <taxon>Anopheles</taxon>
    </lineage>
</organism>
<sequence length="60" mass="6498">ILGRKKHTPEHKQAGCAVCVCFCFTSLFSWSGRTGRHATCQNLLACVCVCVCVCVCTCTL</sequence>
<dbReference type="AlphaFoldDB" id="A7UVB0"/>
<dbReference type="EMBL" id="AAAB01008986">
    <property type="protein sequence ID" value="EDO63328.1"/>
    <property type="molecule type" value="Genomic_DNA"/>
</dbReference>
<feature type="non-terminal residue" evidence="1">
    <location>
        <position position="1"/>
    </location>
</feature>
<reference evidence="1" key="2">
    <citation type="submission" date="2002-03" db="EMBL/GenBank/DDBJ databases">
        <authorList>
            <consortium name="The Anopheles Genome Sequencing Consortium"/>
        </authorList>
    </citation>
    <scope>NUCLEOTIDE SEQUENCE</scope>
    <source>
        <strain evidence="1">PEST</strain>
    </source>
</reference>